<evidence type="ECO:0000313" key="7">
    <source>
        <dbReference type="Proteomes" id="UP001500305"/>
    </source>
</evidence>
<evidence type="ECO:0000256" key="1">
    <source>
        <dbReference type="ARBA" id="ARBA00007074"/>
    </source>
</evidence>
<evidence type="ECO:0000256" key="3">
    <source>
        <dbReference type="ARBA" id="ARBA00022801"/>
    </source>
</evidence>
<accession>A0ABP5RMG0</accession>
<organism evidence="6 7">
    <name type="scientific">Kitasatospora cystarginea</name>
    <dbReference type="NCBI Taxonomy" id="58350"/>
    <lineage>
        <taxon>Bacteria</taxon>
        <taxon>Bacillati</taxon>
        <taxon>Actinomycetota</taxon>
        <taxon>Actinomycetes</taxon>
        <taxon>Kitasatosporales</taxon>
        <taxon>Streptomycetaceae</taxon>
        <taxon>Kitasatospora</taxon>
    </lineage>
</organism>
<proteinExistence type="inferred from homology"/>
<dbReference type="InterPro" id="IPR051794">
    <property type="entry name" value="PG_Endopeptidase_C40"/>
</dbReference>
<dbReference type="Gene3D" id="3.90.1720.10">
    <property type="entry name" value="endopeptidase domain like (from Nostoc punctiforme)"/>
    <property type="match status" value="1"/>
</dbReference>
<dbReference type="InterPro" id="IPR038765">
    <property type="entry name" value="Papain-like_cys_pep_sf"/>
</dbReference>
<keyword evidence="7" id="KW-1185">Reference proteome</keyword>
<evidence type="ECO:0000256" key="2">
    <source>
        <dbReference type="ARBA" id="ARBA00022670"/>
    </source>
</evidence>
<dbReference type="InterPro" id="IPR000064">
    <property type="entry name" value="NLP_P60_dom"/>
</dbReference>
<dbReference type="RefSeq" id="WP_425557810.1">
    <property type="nucleotide sequence ID" value="NZ_BAAATR010000034.1"/>
</dbReference>
<sequence>MKKVAAGLGAAILLTPFALILPVAMGAQKDGKFDSGSGACSGSGGPQPVDTAAIQAAVKLILSGAAGPTAPVAGLDLPSVQIPMAQTIVATGVALKVPPRGQVIALATAMQESRLRNLSSGDRDSLGLFQQRPSQGWGTAAQLQDPVYASTAFYQALLKVSGWQDLPLTVAAQKVQASGYPDAYAQWEPLATALQQAIGTALKAPVAGTATPAPSASPSSCTPPGTTTDWGIIPPGVLPTGYQIPTDAPVAVQSAIRWALGQLNTPYQWGGSCTNSHGPDPMGRCDCSALMQQSYKAAGITLERTTYAQVKQGVAVSPDQLRAGDLLFTEQGPNGPEHVGMYIGSGLVVHAPHTGDVVRVASYSSWKSGVIAIRRVAP</sequence>
<keyword evidence="4" id="KW-0788">Thiol protease</keyword>
<keyword evidence="3" id="KW-0378">Hydrolase</keyword>
<evidence type="ECO:0000259" key="5">
    <source>
        <dbReference type="PROSITE" id="PS51935"/>
    </source>
</evidence>
<keyword evidence="2" id="KW-0645">Protease</keyword>
<evidence type="ECO:0000256" key="4">
    <source>
        <dbReference type="ARBA" id="ARBA00022807"/>
    </source>
</evidence>
<gene>
    <name evidence="6" type="ORF">GCM10010430_60750</name>
</gene>
<dbReference type="EMBL" id="BAAATR010000034">
    <property type="protein sequence ID" value="GAA2267390.1"/>
    <property type="molecule type" value="Genomic_DNA"/>
</dbReference>
<dbReference type="Proteomes" id="UP001500305">
    <property type="component" value="Unassembled WGS sequence"/>
</dbReference>
<reference evidence="7" key="1">
    <citation type="journal article" date="2019" name="Int. J. Syst. Evol. Microbiol.">
        <title>The Global Catalogue of Microorganisms (GCM) 10K type strain sequencing project: providing services to taxonomists for standard genome sequencing and annotation.</title>
        <authorList>
            <consortium name="The Broad Institute Genomics Platform"/>
            <consortium name="The Broad Institute Genome Sequencing Center for Infectious Disease"/>
            <person name="Wu L."/>
            <person name="Ma J."/>
        </authorList>
    </citation>
    <scope>NUCLEOTIDE SEQUENCE [LARGE SCALE GENOMIC DNA]</scope>
    <source>
        <strain evidence="7">JCM 7356</strain>
    </source>
</reference>
<protein>
    <submittedName>
        <fullName evidence="6">C40 family peptidase</fullName>
    </submittedName>
</protein>
<feature type="domain" description="NlpC/P60" evidence="5">
    <location>
        <begin position="249"/>
        <end position="377"/>
    </location>
</feature>
<dbReference type="SUPFAM" id="SSF54001">
    <property type="entry name" value="Cysteine proteinases"/>
    <property type="match status" value="1"/>
</dbReference>
<name>A0ABP5RMG0_9ACTN</name>
<dbReference type="PROSITE" id="PS51935">
    <property type="entry name" value="NLPC_P60"/>
    <property type="match status" value="1"/>
</dbReference>
<comment type="similarity">
    <text evidence="1">Belongs to the peptidase C40 family.</text>
</comment>
<evidence type="ECO:0000313" key="6">
    <source>
        <dbReference type="EMBL" id="GAA2267390.1"/>
    </source>
</evidence>
<comment type="caution">
    <text evidence="6">The sequence shown here is derived from an EMBL/GenBank/DDBJ whole genome shotgun (WGS) entry which is preliminary data.</text>
</comment>
<dbReference type="Pfam" id="PF00877">
    <property type="entry name" value="NLPC_P60"/>
    <property type="match status" value="1"/>
</dbReference>
<dbReference type="PANTHER" id="PTHR47359:SF3">
    <property type="entry name" value="NLP_P60 DOMAIN-CONTAINING PROTEIN-RELATED"/>
    <property type="match status" value="1"/>
</dbReference>
<dbReference type="PANTHER" id="PTHR47359">
    <property type="entry name" value="PEPTIDOGLYCAN DL-ENDOPEPTIDASE CWLO"/>
    <property type="match status" value="1"/>
</dbReference>